<keyword evidence="6" id="KW-0378">Hydrolase</keyword>
<feature type="domain" description="Pyrrolo-quinoline quinone repeat" evidence="9">
    <location>
        <begin position="1396"/>
        <end position="1745"/>
    </location>
</feature>
<comment type="pathway">
    <text evidence="2">Phytoalexin biosynthesis; 3,4',5-trihydroxystilbene biosynthesis; 3,4',5-trihydroxystilbene from trans-4-coumarate: step 1/2.</text>
</comment>
<proteinExistence type="inferred from homology"/>
<dbReference type="PROSITE" id="PS00455">
    <property type="entry name" value="AMP_BINDING"/>
    <property type="match status" value="1"/>
</dbReference>
<dbReference type="FunFam" id="3.40.720.10:FF:000011">
    <property type="entry name" value="Non-specific phospholipase C1"/>
    <property type="match status" value="1"/>
</dbReference>
<dbReference type="InterPro" id="IPR045851">
    <property type="entry name" value="AMP-bd_C_sf"/>
</dbReference>
<dbReference type="GO" id="GO:0009698">
    <property type="term" value="P:phenylpropanoid metabolic process"/>
    <property type="evidence" value="ECO:0007669"/>
    <property type="project" value="UniProtKB-KW"/>
</dbReference>
<dbReference type="InterPro" id="IPR011047">
    <property type="entry name" value="Quinoprotein_ADH-like_sf"/>
</dbReference>
<evidence type="ECO:0000256" key="4">
    <source>
        <dbReference type="ARBA" id="ARBA00022525"/>
    </source>
</evidence>
<dbReference type="GO" id="GO:0043041">
    <property type="term" value="P:amino acid activation for nonribosomal peptide biosynthetic process"/>
    <property type="evidence" value="ECO:0007669"/>
    <property type="project" value="TreeGrafter"/>
</dbReference>
<dbReference type="GO" id="GO:0042578">
    <property type="term" value="F:phosphoric ester hydrolase activity"/>
    <property type="evidence" value="ECO:0007669"/>
    <property type="project" value="UniProtKB-ARBA"/>
</dbReference>
<dbReference type="PANTHER" id="PTHR44394">
    <property type="entry name" value="BETA-ALANINE-ACTIVATING ENZYME"/>
    <property type="match status" value="1"/>
</dbReference>
<dbReference type="Proteomes" id="UP000325577">
    <property type="component" value="Linkage Group LG6"/>
</dbReference>
<evidence type="ECO:0000313" key="11">
    <source>
        <dbReference type="Proteomes" id="UP000325577"/>
    </source>
</evidence>
<evidence type="ECO:0000259" key="8">
    <source>
        <dbReference type="Pfam" id="PF00501"/>
    </source>
</evidence>
<dbReference type="InterPro" id="IPR000873">
    <property type="entry name" value="AMP-dep_synth/lig_dom"/>
</dbReference>
<dbReference type="SUPFAM" id="SSF53649">
    <property type="entry name" value="Alkaline phosphatase-like"/>
    <property type="match status" value="1"/>
</dbReference>
<dbReference type="SMART" id="SM00564">
    <property type="entry name" value="PQQ"/>
    <property type="match status" value="4"/>
</dbReference>
<comment type="similarity">
    <text evidence="3">Belongs to the bacterial phospholipase C family.</text>
</comment>
<dbReference type="Pfam" id="PF00501">
    <property type="entry name" value="AMP-binding"/>
    <property type="match status" value="1"/>
</dbReference>
<dbReference type="InterPro" id="IPR020845">
    <property type="entry name" value="AMP-binding_CS"/>
</dbReference>
<accession>A0A5J4ZQQ3</accession>
<dbReference type="InterPro" id="IPR017850">
    <property type="entry name" value="Alkaline_phosphatase_core_sf"/>
</dbReference>
<dbReference type="FunFam" id="2.130.10.10:FF:000883">
    <property type="entry name" value="Putative acyl-activating enzyme 19"/>
    <property type="match status" value="1"/>
</dbReference>
<dbReference type="InterPro" id="IPR015943">
    <property type="entry name" value="WD40/YVTN_repeat-like_dom_sf"/>
</dbReference>
<dbReference type="Gene3D" id="3.40.50.12780">
    <property type="entry name" value="N-terminal domain of ligase-like"/>
    <property type="match status" value="1"/>
</dbReference>
<evidence type="ECO:0000256" key="1">
    <source>
        <dbReference type="ARBA" id="ARBA00004613"/>
    </source>
</evidence>
<dbReference type="PANTHER" id="PTHR44394:SF1">
    <property type="entry name" value="BETA-ALANINE-ACTIVATING ENZYME"/>
    <property type="match status" value="1"/>
</dbReference>
<dbReference type="InterPro" id="IPR052091">
    <property type="entry name" value="Beta-ala_Activ/Resist"/>
</dbReference>
<dbReference type="InterPro" id="IPR036736">
    <property type="entry name" value="ACP-like_sf"/>
</dbReference>
<evidence type="ECO:0000256" key="6">
    <source>
        <dbReference type="ARBA" id="ARBA00022801"/>
    </source>
</evidence>
<dbReference type="GO" id="GO:0006796">
    <property type="term" value="P:phosphate-containing compound metabolic process"/>
    <property type="evidence" value="ECO:0007669"/>
    <property type="project" value="UniProtKB-ARBA"/>
</dbReference>
<name>A0A5J4ZQQ3_9ASTE</name>
<sequence>MASEITSPYPIKTIVVLVQENRSFDHMLGWMKSLNPEINGVTGTESNPLSTSDRNSKRIFFRDRSAYVDPDPGHSIQDMYEQIFGMPWSQELSSKKLQPTMEGFAQNAERIEAGMSDTVMKGFKPDDVPVYKELVSEFAVCDQWFAAVPASTQPNRLYVHSATSHGATSNDTSQLIEGHPQKTIFESMDEAGYTFGIYYQYPPATLFYRNLRKLKYIKNFHQFDLDFKRHCEEGKLPNYVVLEQRYFDLKVLPGNDDHPSHDVFEGQKFVKEVYEALRASPQWNEMLFIIIYDEHGGFYDHVPTPVTGVPSPDGIMGPEPYNFQFDRLGVRVPALMISPWIEPGTVLHRPSGPYPSSEFEHSSVPATVKKIFNLNEFLTRRDAWAGTFEVVLNRKSPRTDCPVTLPEPVKLREAEAEENGKLSEFQEELVQMAATLCGDHRKDIYPHRLVENMTVSEAVEYVNNAFKKFLDECESARASGADESDICVPRDQPKPAESKSVASKLFSCLAEPILSTRPKIPAHSVQLKRRRSNSVSDHLKRKFASGGRIFATYQRTGSPSFLAGKRSSFSLCSLQLRWLAGCCISHEFFKAASKNPSKVAVIHACGGANIAREFRNHHTIGNDNITISEIDYDNFVNGLNTESSSHSPVYEGDRCFTFSEILASVDSLSSRLRHILDGGSDPHLIKPATGNFPSEQPVDVHISESNSSSPGVEQSTEYQHMYTPKILGIYMVPSVEYVIAVLSVLRCGEAFMPLDPLWPKERILSVVSSSNVDLIIGCQSSFDGSWCHELDKSHWLVDCSSCPVLFISMKANLQEKFGSSYLVWPCEKGRLRSFCYLMYTSGSTGKPKGVCGTEPGLLNRFMWMQELHPLLGEEILFFKTSISFIDHLQEFVGALLTTCTLVIPPFNELRENLFYMIDFLQAYSISRLIAVPSLMRAVLPALQKPYNTRIQSSLKLLVLSGEVLPLSLWDMLYKLLPKTTILNLYGSTEVSGDCTYFDCKRLPMILESEDLSSVPIGMPISNCDVVLVGEESPNQGEIYVGGICVAAGYLCDPYIMQQDFVKLPQDFCCDCSISEHGRQNYFNTGDFARRLQSGDFVFIGRKDRTVKVNGQRIALEEIESTLRGHPDVVDAAVVSHKDEGEVMLVDAYLVIKQKDECGEILRSSIRGKVDYSLLASLTFSMTHVQNEIDEIQSTSFLQDIKKAFCDALMVEMVSNDDDFFAMGGNSISAAHVSHNLGIDMRLLYIFPSPLMLQLALLQKIGLCNVDVRVRTDANWGVNLKTHVDSTLLSFDSKTPNLYSSKSRGRFSSTLHEKNDNYPVKCLKVDSKLHLNSKGIGHGDGYPWYSNSIHMACSFSRCNKVIYEGENAGNSLFQATWSAEIPRDKKGAMLELWKVHLGSCVDASPMVVFKDQDTFLFIGSHSHKFLCINAKSGFVQWEIKLEGRIECSAAILGDFSQVVVGCYQGNIYFLDFLDGKIHWTFQTCGEVKSQPLVDKCRSLVWCGSYDHNLYALDYKNYCCVYKLPCGGSIYGSPAIDEVHDTLYVASTSGRITAIYIKALPFSKLWLRELETPVFGSLSVNSQNGNVICCLVDGHVVALDSSGSIIWRRKTGGPIFAGPCMSYALPSHVLVCSRDGIIYSFEMETGGLLWEHNIGDPITSSAYVDENLRLVSDSSHMSDRLLCVCSSSGTIYLLRIHLDATGGTNRPGKDVVQEFSRLDLQGDIFSSPVMIGGRIFVGCRDDYVHCIGVECLISVET</sequence>
<reference evidence="10 11" key="1">
    <citation type="submission" date="2019-09" db="EMBL/GenBank/DDBJ databases">
        <title>A chromosome-level genome assembly of the Chinese tupelo Nyssa sinensis.</title>
        <authorList>
            <person name="Yang X."/>
            <person name="Kang M."/>
            <person name="Yang Y."/>
            <person name="Xiong H."/>
            <person name="Wang M."/>
            <person name="Zhang Z."/>
            <person name="Wang Z."/>
            <person name="Wu H."/>
            <person name="Ma T."/>
            <person name="Liu J."/>
            <person name="Xi Z."/>
        </authorList>
    </citation>
    <scope>NUCLEOTIDE SEQUENCE [LARGE SCALE GENOMIC DNA]</scope>
    <source>
        <strain evidence="10">J267</strain>
        <tissue evidence="10">Leaf</tissue>
    </source>
</reference>
<dbReference type="OrthoDB" id="408177at2759"/>
<evidence type="ECO:0000256" key="3">
    <source>
        <dbReference type="ARBA" id="ARBA00009717"/>
    </source>
</evidence>
<dbReference type="Pfam" id="PF13570">
    <property type="entry name" value="Beta-prop_ACSF4"/>
    <property type="match status" value="1"/>
</dbReference>
<dbReference type="Gene3D" id="1.10.1200.10">
    <property type="entry name" value="ACP-like"/>
    <property type="match status" value="1"/>
</dbReference>
<dbReference type="Pfam" id="PF04185">
    <property type="entry name" value="Phosphoesterase"/>
    <property type="match status" value="1"/>
</dbReference>
<dbReference type="GO" id="GO:0005576">
    <property type="term" value="C:extracellular region"/>
    <property type="evidence" value="ECO:0007669"/>
    <property type="project" value="UniProtKB-SubCell"/>
</dbReference>
<feature type="domain" description="AMP-dependent synthetase/ligase" evidence="8">
    <location>
        <begin position="728"/>
        <end position="1050"/>
    </location>
</feature>
<dbReference type="Gene3D" id="2.130.10.10">
    <property type="entry name" value="YVTN repeat-like/Quinoprotein amine dehydrogenase"/>
    <property type="match status" value="2"/>
</dbReference>
<dbReference type="Gene3D" id="3.30.300.30">
    <property type="match status" value="1"/>
</dbReference>
<dbReference type="InterPro" id="IPR007312">
    <property type="entry name" value="Phosphoesterase"/>
</dbReference>
<organism evidence="10 11">
    <name type="scientific">Nyssa sinensis</name>
    <dbReference type="NCBI Taxonomy" id="561372"/>
    <lineage>
        <taxon>Eukaryota</taxon>
        <taxon>Viridiplantae</taxon>
        <taxon>Streptophyta</taxon>
        <taxon>Embryophyta</taxon>
        <taxon>Tracheophyta</taxon>
        <taxon>Spermatophyta</taxon>
        <taxon>Magnoliopsida</taxon>
        <taxon>eudicotyledons</taxon>
        <taxon>Gunneridae</taxon>
        <taxon>Pentapetalae</taxon>
        <taxon>asterids</taxon>
        <taxon>Cornales</taxon>
        <taxon>Nyssaceae</taxon>
        <taxon>Nyssa</taxon>
    </lineage>
</organism>
<keyword evidence="7" id="KW-0587">Phenylpropanoid metabolism</keyword>
<dbReference type="UniPathway" id="UPA00372">
    <property type="reaction ID" value="UER00547"/>
</dbReference>
<keyword evidence="4" id="KW-0964">Secreted</keyword>
<dbReference type="PROSITE" id="PS00012">
    <property type="entry name" value="PHOSPHOPANTETHEINE"/>
    <property type="match status" value="1"/>
</dbReference>
<dbReference type="SUPFAM" id="SSF50998">
    <property type="entry name" value="Quinoprotein alcohol dehydrogenase-like"/>
    <property type="match status" value="1"/>
</dbReference>
<dbReference type="InterPro" id="IPR042099">
    <property type="entry name" value="ANL_N_sf"/>
</dbReference>
<evidence type="ECO:0000259" key="9">
    <source>
        <dbReference type="Pfam" id="PF13570"/>
    </source>
</evidence>
<evidence type="ECO:0000256" key="2">
    <source>
        <dbReference type="ARBA" id="ARBA00004930"/>
    </source>
</evidence>
<evidence type="ECO:0000313" key="10">
    <source>
        <dbReference type="EMBL" id="KAA8520349.1"/>
    </source>
</evidence>
<dbReference type="EMBL" id="CM018049">
    <property type="protein sequence ID" value="KAA8520349.1"/>
    <property type="molecule type" value="Genomic_DNA"/>
</dbReference>
<keyword evidence="11" id="KW-1185">Reference proteome</keyword>
<dbReference type="FunFam" id="3.40.720.10:FF:000028">
    <property type="entry name" value="Non-specific phospholipase C1"/>
    <property type="match status" value="1"/>
</dbReference>
<evidence type="ECO:0000256" key="7">
    <source>
        <dbReference type="ARBA" id="ARBA00023051"/>
    </source>
</evidence>
<dbReference type="InterPro" id="IPR002372">
    <property type="entry name" value="PQQ_rpt_dom"/>
</dbReference>
<dbReference type="Gene3D" id="3.40.720.10">
    <property type="entry name" value="Alkaline Phosphatase, subunit A"/>
    <property type="match status" value="2"/>
</dbReference>
<protein>
    <submittedName>
        <fullName evidence="10">Uncharacterized protein</fullName>
    </submittedName>
</protein>
<dbReference type="SUPFAM" id="SSF56801">
    <property type="entry name" value="Acetyl-CoA synthetase-like"/>
    <property type="match status" value="1"/>
</dbReference>
<comment type="subcellular location">
    <subcellularLocation>
        <location evidence="1">Secreted</location>
    </subcellularLocation>
</comment>
<evidence type="ECO:0000256" key="5">
    <source>
        <dbReference type="ARBA" id="ARBA00022729"/>
    </source>
</evidence>
<gene>
    <name evidence="10" type="ORF">F0562_014605</name>
</gene>
<dbReference type="InterPro" id="IPR006162">
    <property type="entry name" value="Ppantetheine_attach_site"/>
</dbReference>
<dbReference type="InterPro" id="IPR018391">
    <property type="entry name" value="PQQ_b-propeller_rpt"/>
</dbReference>
<keyword evidence="5" id="KW-0732">Signal</keyword>